<protein>
    <submittedName>
        <fullName evidence="1">TRIM71</fullName>
        <ecNumber evidence="1">2.3.2.27</ecNumber>
    </submittedName>
</protein>
<evidence type="ECO:0000313" key="2">
    <source>
        <dbReference type="Proteomes" id="UP000683360"/>
    </source>
</evidence>
<gene>
    <name evidence="1" type="ORF">MEDL_61620</name>
</gene>
<sequence>MSVVPSYGFDISFVEDNNVAITSGDSSNKTSIDIINIENRRKIKFIKLPGRSYGITRDQDSLFVCVEERGIYKVNTMDYTTSHVISCNLSQYSYVSVSNDKIYYTDNNDSSVVCYDRNGSRVWTFKDESVLKFPRGITLDNDGNVYVVGEKSSNVFIISSDGKHHKEILTKGDGLLTSTAIFFDKQKREFLLQIIANFKCSEVIERKKRSTKRTNRRQNLQITWQPFSSTVLSKK</sequence>
<dbReference type="EC" id="2.3.2.27" evidence="1"/>
<proteinExistence type="predicted"/>
<dbReference type="Gene3D" id="2.120.10.30">
    <property type="entry name" value="TolB, C-terminal domain"/>
    <property type="match status" value="1"/>
</dbReference>
<reference evidence="1" key="1">
    <citation type="submission" date="2021-03" db="EMBL/GenBank/DDBJ databases">
        <authorList>
            <person name="Bekaert M."/>
        </authorList>
    </citation>
    <scope>NUCLEOTIDE SEQUENCE</scope>
</reference>
<organism evidence="1 2">
    <name type="scientific">Mytilus edulis</name>
    <name type="common">Blue mussel</name>
    <dbReference type="NCBI Taxonomy" id="6550"/>
    <lineage>
        <taxon>Eukaryota</taxon>
        <taxon>Metazoa</taxon>
        <taxon>Spiralia</taxon>
        <taxon>Lophotrochozoa</taxon>
        <taxon>Mollusca</taxon>
        <taxon>Bivalvia</taxon>
        <taxon>Autobranchia</taxon>
        <taxon>Pteriomorphia</taxon>
        <taxon>Mytilida</taxon>
        <taxon>Mytiloidea</taxon>
        <taxon>Mytilidae</taxon>
        <taxon>Mytilinae</taxon>
        <taxon>Mytilus</taxon>
    </lineage>
</organism>
<dbReference type="Pfam" id="PF06739">
    <property type="entry name" value="SBBP"/>
    <property type="match status" value="1"/>
</dbReference>
<name>A0A8S3V7Y1_MYTED</name>
<dbReference type="OrthoDB" id="6161286at2759"/>
<dbReference type="AlphaFoldDB" id="A0A8S3V7Y1"/>
<accession>A0A8S3V7Y1</accession>
<keyword evidence="2" id="KW-1185">Reference proteome</keyword>
<evidence type="ECO:0000313" key="1">
    <source>
        <dbReference type="EMBL" id="CAG2249876.1"/>
    </source>
</evidence>
<dbReference type="GO" id="GO:0061630">
    <property type="term" value="F:ubiquitin protein ligase activity"/>
    <property type="evidence" value="ECO:0007669"/>
    <property type="project" value="UniProtKB-EC"/>
</dbReference>
<keyword evidence="1" id="KW-0808">Transferase</keyword>
<dbReference type="EMBL" id="CAJPWZ010003016">
    <property type="protein sequence ID" value="CAG2249876.1"/>
    <property type="molecule type" value="Genomic_DNA"/>
</dbReference>
<keyword evidence="1" id="KW-0012">Acyltransferase</keyword>
<dbReference type="Proteomes" id="UP000683360">
    <property type="component" value="Unassembled WGS sequence"/>
</dbReference>
<dbReference type="SUPFAM" id="SSF101898">
    <property type="entry name" value="NHL repeat"/>
    <property type="match status" value="1"/>
</dbReference>
<dbReference type="InterPro" id="IPR011042">
    <property type="entry name" value="6-blade_b-propeller_TolB-like"/>
</dbReference>
<dbReference type="InterPro" id="IPR010620">
    <property type="entry name" value="SBBP_repeat"/>
</dbReference>
<comment type="caution">
    <text evidence="1">The sequence shown here is derived from an EMBL/GenBank/DDBJ whole genome shotgun (WGS) entry which is preliminary data.</text>
</comment>